<dbReference type="InterPro" id="IPR000683">
    <property type="entry name" value="Gfo/Idh/MocA-like_OxRdtase_N"/>
</dbReference>
<keyword evidence="3" id="KW-1185">Reference proteome</keyword>
<dbReference type="InterPro" id="IPR036291">
    <property type="entry name" value="NAD(P)-bd_dom_sf"/>
</dbReference>
<evidence type="ECO:0000313" key="3">
    <source>
        <dbReference type="Proteomes" id="UP000324701"/>
    </source>
</evidence>
<dbReference type="Pfam" id="PF01408">
    <property type="entry name" value="GFO_IDH_MocA"/>
    <property type="match status" value="1"/>
</dbReference>
<name>A0A5B1BMV2_MYCSI</name>
<organism evidence="2 3">
    <name type="scientific">Mycobacterium simiae</name>
    <name type="common">Mycobacterium habana</name>
    <dbReference type="NCBI Taxonomy" id="1784"/>
    <lineage>
        <taxon>Bacteria</taxon>
        <taxon>Bacillati</taxon>
        <taxon>Actinomycetota</taxon>
        <taxon>Actinomycetes</taxon>
        <taxon>Mycobacteriales</taxon>
        <taxon>Mycobacteriaceae</taxon>
        <taxon>Mycobacterium</taxon>
        <taxon>Mycobacterium simiae complex</taxon>
    </lineage>
</organism>
<dbReference type="Gene3D" id="3.40.50.720">
    <property type="entry name" value="NAD(P)-binding Rossmann-like Domain"/>
    <property type="match status" value="1"/>
</dbReference>
<feature type="domain" description="Gfo/Idh/MocA-like oxidoreductase N-terminal" evidence="1">
    <location>
        <begin position="41"/>
        <end position="149"/>
    </location>
</feature>
<evidence type="ECO:0000313" key="2">
    <source>
        <dbReference type="EMBL" id="KAA1249947.1"/>
    </source>
</evidence>
<gene>
    <name evidence="2" type="ORF">F0Q45_12360</name>
</gene>
<dbReference type="SUPFAM" id="SSF51735">
    <property type="entry name" value="NAD(P)-binding Rossmann-fold domains"/>
    <property type="match status" value="1"/>
</dbReference>
<dbReference type="GO" id="GO:0000166">
    <property type="term" value="F:nucleotide binding"/>
    <property type="evidence" value="ECO:0007669"/>
    <property type="project" value="InterPro"/>
</dbReference>
<protein>
    <recommendedName>
        <fullName evidence="1">Gfo/Idh/MocA-like oxidoreductase N-terminal domain-containing protein</fullName>
    </recommendedName>
</protein>
<proteinExistence type="predicted"/>
<dbReference type="Proteomes" id="UP000324701">
    <property type="component" value="Unassembled WGS sequence"/>
</dbReference>
<evidence type="ECO:0000259" key="1">
    <source>
        <dbReference type="Pfam" id="PF01408"/>
    </source>
</evidence>
<dbReference type="OrthoDB" id="505700at2"/>
<dbReference type="AlphaFoldDB" id="A0A5B1BMV2"/>
<dbReference type="RefSeq" id="WP_149654231.1">
    <property type="nucleotide sequence ID" value="NZ_VTZN01000065.1"/>
</dbReference>
<reference evidence="2 3" key="1">
    <citation type="submission" date="2019-09" db="EMBL/GenBank/DDBJ databases">
        <title>Report of infection by Mycobacterium simiae a patient suffering from pulmonary tuberculosis.</title>
        <authorList>
            <person name="Mohanty P.S."/>
            <person name="Bansal A.K."/>
            <person name="Singh H."/>
            <person name="Sharma S."/>
            <person name="Patil S.A."/>
            <person name="Upadhaya P."/>
            <person name="Singh P.K."/>
            <person name="Kumar D."/>
            <person name="Kumar S."/>
            <person name="Singh R.K."/>
            <person name="Chaudhary B."/>
        </authorList>
    </citation>
    <scope>NUCLEOTIDE SEQUENCE [LARGE SCALE GENOMIC DNA]</scope>
    <source>
        <strain evidence="2 3">JAL-560-SIM</strain>
    </source>
</reference>
<accession>A0A5B1BMV2</accession>
<dbReference type="EMBL" id="VTZN01000065">
    <property type="protein sequence ID" value="KAA1249947.1"/>
    <property type="molecule type" value="Genomic_DNA"/>
</dbReference>
<comment type="caution">
    <text evidence="2">The sequence shown here is derived from an EMBL/GenBank/DDBJ whole genome shotgun (WGS) entry which is preliminary data.</text>
</comment>
<sequence>MGDTLIIRLAAVRRIVPAAARRNSGDCGSLTELLTTGPKIIHVTVVGYGTIGRLHAGILRRAGARVSIVDPRPAERPAGVQVWRAVDEIRHRSWHPVDVWVISNPTAHHLSTLRNVLSWQPNARVFMEKPACASYEVDDLRRLLAEHPEARLKVNQQYRYSRVVSQLRAAMARAGGRWPDSIEISFTKDRRRDEAAGRFVDTDYQVLGYEWTHMISVLEGLLPHAAVQRYLTSPAEESRFTVARAGCGTVTGLQEDSWLGSTRLSMYSTITEDLSGRGAPSGLHSHWQRTTRSPGRHRYAKVRFGDTLLIAEFDPVTTVDGYFLPRNKHRLTIETKGRVHDERIIFDSPLATSLHSGLAQLTGSGTDKTWLPPVRRIANISRYLAESSAA</sequence>